<protein>
    <submittedName>
        <fullName evidence="2">PadR family transcriptional regulator</fullName>
    </submittedName>
</protein>
<organism evidence="2 3">
    <name type="scientific">Solirubrobacter deserti</name>
    <dbReference type="NCBI Taxonomy" id="2282478"/>
    <lineage>
        <taxon>Bacteria</taxon>
        <taxon>Bacillati</taxon>
        <taxon>Actinomycetota</taxon>
        <taxon>Thermoleophilia</taxon>
        <taxon>Solirubrobacterales</taxon>
        <taxon>Solirubrobacteraceae</taxon>
        <taxon>Solirubrobacter</taxon>
    </lineage>
</organism>
<keyword evidence="3" id="KW-1185">Reference proteome</keyword>
<evidence type="ECO:0000313" key="3">
    <source>
        <dbReference type="Proteomes" id="UP001147700"/>
    </source>
</evidence>
<sequence>MRLSVQTLRILQLFAQDPSEPRYGLEVMDYTGLQSGTVYPALHRLEANGWLVSREEEVDASAAGRPARRLYHLTPDGLAGARAALEPFQAPQPVLKARLA</sequence>
<evidence type="ECO:0000259" key="1">
    <source>
        <dbReference type="Pfam" id="PF03551"/>
    </source>
</evidence>
<dbReference type="InterPro" id="IPR005149">
    <property type="entry name" value="Tscrpt_reg_PadR_N"/>
</dbReference>
<dbReference type="RefSeq" id="WP_202957968.1">
    <property type="nucleotide sequence ID" value="NZ_JAPCID010000063.1"/>
</dbReference>
<dbReference type="PANTHER" id="PTHR33169:SF14">
    <property type="entry name" value="TRANSCRIPTIONAL REGULATOR RV3488"/>
    <property type="match status" value="1"/>
</dbReference>
<dbReference type="EMBL" id="JAPCID010000063">
    <property type="protein sequence ID" value="MDA0141691.1"/>
    <property type="molecule type" value="Genomic_DNA"/>
</dbReference>
<dbReference type="Pfam" id="PF03551">
    <property type="entry name" value="PadR"/>
    <property type="match status" value="1"/>
</dbReference>
<dbReference type="Proteomes" id="UP001147700">
    <property type="component" value="Unassembled WGS sequence"/>
</dbReference>
<dbReference type="Gene3D" id="1.10.10.10">
    <property type="entry name" value="Winged helix-like DNA-binding domain superfamily/Winged helix DNA-binding domain"/>
    <property type="match status" value="1"/>
</dbReference>
<accession>A0ABT4RT22</accession>
<name>A0ABT4RT22_9ACTN</name>
<dbReference type="InterPro" id="IPR052509">
    <property type="entry name" value="Metal_resp_DNA-bind_regulator"/>
</dbReference>
<dbReference type="InterPro" id="IPR036388">
    <property type="entry name" value="WH-like_DNA-bd_sf"/>
</dbReference>
<comment type="caution">
    <text evidence="2">The sequence shown here is derived from an EMBL/GenBank/DDBJ whole genome shotgun (WGS) entry which is preliminary data.</text>
</comment>
<evidence type="ECO:0000313" key="2">
    <source>
        <dbReference type="EMBL" id="MDA0141691.1"/>
    </source>
</evidence>
<dbReference type="SUPFAM" id="SSF46785">
    <property type="entry name" value="Winged helix' DNA-binding domain"/>
    <property type="match status" value="1"/>
</dbReference>
<feature type="domain" description="Transcription regulator PadR N-terminal" evidence="1">
    <location>
        <begin position="20"/>
        <end position="78"/>
    </location>
</feature>
<gene>
    <name evidence="2" type="ORF">OJ962_29640</name>
</gene>
<dbReference type="InterPro" id="IPR036390">
    <property type="entry name" value="WH_DNA-bd_sf"/>
</dbReference>
<dbReference type="PANTHER" id="PTHR33169">
    <property type="entry name" value="PADR-FAMILY TRANSCRIPTIONAL REGULATOR"/>
    <property type="match status" value="1"/>
</dbReference>
<proteinExistence type="predicted"/>
<reference evidence="2" key="1">
    <citation type="submission" date="2022-10" db="EMBL/GenBank/DDBJ databases">
        <title>The WGS of Solirubrobacter sp. CPCC 204708.</title>
        <authorList>
            <person name="Jiang Z."/>
        </authorList>
    </citation>
    <scope>NUCLEOTIDE SEQUENCE</scope>
    <source>
        <strain evidence="2">CPCC 204708</strain>
    </source>
</reference>